<reference evidence="1 2" key="1">
    <citation type="submission" date="2009-04" db="EMBL/GenBank/DDBJ databases">
        <authorList>
            <person name="Sebastian Y."/>
            <person name="Madupu R."/>
            <person name="Durkin A.S."/>
            <person name="Torralba M."/>
            <person name="Methe B."/>
            <person name="Sutton G.G."/>
            <person name="Strausberg R.L."/>
            <person name="Nelson K.E."/>
        </authorList>
    </citation>
    <scope>NUCLEOTIDE SEQUENCE [LARGE SCALE GENOMIC DNA]</scope>
    <source>
        <strain evidence="1 2">60-3</strain>
    </source>
</reference>
<sequence>MLTALLPCRGQDDAELPSDATVRPSQTIPIMYITTADGKPIITKKEYKRATFYIADPAGKVSLGTAAEPLGMNIRGRGHSSWKGDKKPYKLKLDEKLSLMGMPKNKHWALLKFWPPTMAGMKLGQLMGMAWTPSTKPIEVVLNGDYVGLYLLTETIRIGKNRVNIYEQPDNNEDAATIPGGWLVEVDNYKEQNQISFRENDRWIINITYHSPKVLSTAQKNWLTAEFKGLNDDIYAPNKATSRWKDRIDVDAMARFFIIQEVMDNPDGFHGSFYLHKDQGEGSKWVAGPIWDLTCMNREKTDYTFRMKTSYVFAPHWIGELLKDEDFSSVVCKVWREEHPVLSDEWMRYLESCFAPYEEAYERDKQRWTKGDFKPLHSAAEELTTALRRNVDWFDKHLPATPNAIALVVPTAGRHIVYTMSGEVVRIADDYSEAVRDLPQGVYIVDNSKVIVP</sequence>
<dbReference type="InterPro" id="IPR014867">
    <property type="entry name" value="Spore_coat_CotH_CotH2/3/7"/>
</dbReference>
<protein>
    <submittedName>
        <fullName evidence="1">CotH protein</fullName>
    </submittedName>
</protein>
<gene>
    <name evidence="1" type="ORF">PORUE0001_0678</name>
</gene>
<comment type="caution">
    <text evidence="1">The sequence shown here is derived from an EMBL/GenBank/DDBJ whole genome shotgun (WGS) entry which is preliminary data.</text>
</comment>
<name>C2MBJ7_9PORP</name>
<organism evidence="1 2">
    <name type="scientific">Porphyromonas uenonis 60-3</name>
    <dbReference type="NCBI Taxonomy" id="596327"/>
    <lineage>
        <taxon>Bacteria</taxon>
        <taxon>Pseudomonadati</taxon>
        <taxon>Bacteroidota</taxon>
        <taxon>Bacteroidia</taxon>
        <taxon>Bacteroidales</taxon>
        <taxon>Porphyromonadaceae</taxon>
        <taxon>Porphyromonas</taxon>
    </lineage>
</organism>
<dbReference type="Proteomes" id="UP000003303">
    <property type="component" value="Unassembled WGS sequence"/>
</dbReference>
<proteinExistence type="predicted"/>
<evidence type="ECO:0000313" key="2">
    <source>
        <dbReference type="Proteomes" id="UP000003303"/>
    </source>
</evidence>
<dbReference type="EMBL" id="ACLR01000123">
    <property type="protein sequence ID" value="EEK16878.1"/>
    <property type="molecule type" value="Genomic_DNA"/>
</dbReference>
<dbReference type="STRING" id="596327.PORUE0001_0678"/>
<evidence type="ECO:0000313" key="1">
    <source>
        <dbReference type="EMBL" id="EEK16878.1"/>
    </source>
</evidence>
<accession>C2MBJ7</accession>
<dbReference type="AlphaFoldDB" id="C2MBJ7"/>
<keyword evidence="2" id="KW-1185">Reference proteome</keyword>
<dbReference type="eggNOG" id="COG5297">
    <property type="taxonomic scope" value="Bacteria"/>
</dbReference>
<dbReference type="Pfam" id="PF08757">
    <property type="entry name" value="CotH"/>
    <property type="match status" value="1"/>
</dbReference>